<organism evidence="1">
    <name type="scientific">marine sediment metagenome</name>
    <dbReference type="NCBI Taxonomy" id="412755"/>
    <lineage>
        <taxon>unclassified sequences</taxon>
        <taxon>metagenomes</taxon>
        <taxon>ecological metagenomes</taxon>
    </lineage>
</organism>
<reference evidence="1" key="1">
    <citation type="journal article" date="2014" name="Front. Microbiol.">
        <title>High frequency of phylogenetically diverse reductive dehalogenase-homologous genes in deep subseafloor sedimentary metagenomes.</title>
        <authorList>
            <person name="Kawai M."/>
            <person name="Futagami T."/>
            <person name="Toyoda A."/>
            <person name="Takaki Y."/>
            <person name="Nishi S."/>
            <person name="Hori S."/>
            <person name="Arai W."/>
            <person name="Tsubouchi T."/>
            <person name="Morono Y."/>
            <person name="Uchiyama I."/>
            <person name="Ito T."/>
            <person name="Fujiyama A."/>
            <person name="Inagaki F."/>
            <person name="Takami H."/>
        </authorList>
    </citation>
    <scope>NUCLEOTIDE SEQUENCE</scope>
    <source>
        <strain evidence="1">Expedition CK06-06</strain>
    </source>
</reference>
<comment type="caution">
    <text evidence="1">The sequence shown here is derived from an EMBL/GenBank/DDBJ whole genome shotgun (WGS) entry which is preliminary data.</text>
</comment>
<gene>
    <name evidence="1" type="ORF">S03H2_14946</name>
</gene>
<protein>
    <submittedName>
        <fullName evidence="1">Uncharacterized protein</fullName>
    </submittedName>
</protein>
<evidence type="ECO:0000313" key="1">
    <source>
        <dbReference type="EMBL" id="GAH46376.1"/>
    </source>
</evidence>
<sequence>MNLDDLMEKLRKEDGFIMVYQIIPKICQKVKLEIKFIGILNLLRKLLKKLCESLFQINYAIY</sequence>
<accession>X1FL12</accession>
<dbReference type="AlphaFoldDB" id="X1FL12"/>
<proteinExistence type="predicted"/>
<dbReference type="EMBL" id="BARU01007587">
    <property type="protein sequence ID" value="GAH46376.1"/>
    <property type="molecule type" value="Genomic_DNA"/>
</dbReference>
<name>X1FL12_9ZZZZ</name>